<keyword evidence="3" id="KW-1185">Reference proteome</keyword>
<dbReference type="OrthoDB" id="3223416at2759"/>
<protein>
    <recommendedName>
        <fullName evidence="4">Small secreted protein</fullName>
    </recommendedName>
</protein>
<keyword evidence="1" id="KW-0732">Signal</keyword>
<proteinExistence type="predicted"/>
<organism evidence="2 3">
    <name type="scientific">Curvularia kusanoi</name>
    <name type="common">Cochliobolus kusanoi</name>
    <dbReference type="NCBI Taxonomy" id="90978"/>
    <lineage>
        <taxon>Eukaryota</taxon>
        <taxon>Fungi</taxon>
        <taxon>Dikarya</taxon>
        <taxon>Ascomycota</taxon>
        <taxon>Pezizomycotina</taxon>
        <taxon>Dothideomycetes</taxon>
        <taxon>Pleosporomycetidae</taxon>
        <taxon>Pleosporales</taxon>
        <taxon>Pleosporineae</taxon>
        <taxon>Pleosporaceae</taxon>
        <taxon>Curvularia</taxon>
    </lineage>
</organism>
<reference evidence="2" key="1">
    <citation type="submission" date="2019-04" db="EMBL/GenBank/DDBJ databases">
        <title>Sequencing of skin fungus with MAO and IRED activity.</title>
        <authorList>
            <person name="Marsaioli A.J."/>
            <person name="Bonatto J.M.C."/>
            <person name="Reis Junior O."/>
        </authorList>
    </citation>
    <scope>NUCLEOTIDE SEQUENCE</scope>
    <source>
        <strain evidence="2">30M1</strain>
    </source>
</reference>
<evidence type="ECO:0000313" key="3">
    <source>
        <dbReference type="Proteomes" id="UP000801428"/>
    </source>
</evidence>
<evidence type="ECO:0000313" key="2">
    <source>
        <dbReference type="EMBL" id="KAF2994685.1"/>
    </source>
</evidence>
<comment type="caution">
    <text evidence="2">The sequence shown here is derived from an EMBL/GenBank/DDBJ whole genome shotgun (WGS) entry which is preliminary data.</text>
</comment>
<accession>A0A9P4T4I9</accession>
<feature type="chain" id="PRO_5040350719" description="Small secreted protein" evidence="1">
    <location>
        <begin position="19"/>
        <end position="172"/>
    </location>
</feature>
<evidence type="ECO:0000256" key="1">
    <source>
        <dbReference type="SAM" id="SignalP"/>
    </source>
</evidence>
<dbReference type="Proteomes" id="UP000801428">
    <property type="component" value="Unassembled WGS sequence"/>
</dbReference>
<dbReference type="EMBL" id="SWKU01000038">
    <property type="protein sequence ID" value="KAF2994685.1"/>
    <property type="molecule type" value="Genomic_DNA"/>
</dbReference>
<name>A0A9P4T4I9_CURKU</name>
<gene>
    <name evidence="2" type="ORF">E8E13_002103</name>
</gene>
<dbReference type="AlphaFoldDB" id="A0A9P4T4I9"/>
<evidence type="ECO:0008006" key="4">
    <source>
        <dbReference type="Google" id="ProtNLM"/>
    </source>
</evidence>
<feature type="signal peptide" evidence="1">
    <location>
        <begin position="1"/>
        <end position="18"/>
    </location>
</feature>
<sequence length="172" mass="18242">MHLSTLTLLTLCFWLTNASSTNATYLTAPALVTVNNCTVIQCWRLTNPFSTSSTPGTVGAQALVLSNVTNFAYTVLPPRFNGGQHTAPAPQIVHFVSGLAHITLPEDPDQDLWLLGGKSGLLFATDTTGSGHVTRYPSDEATVGMLAPFEGGKVPGYEVLKEGACEGEQTFV</sequence>